<dbReference type="GO" id="GO:0008270">
    <property type="term" value="F:zinc ion binding"/>
    <property type="evidence" value="ECO:0007669"/>
    <property type="project" value="UniProtKB-KW"/>
</dbReference>
<keyword evidence="1" id="KW-0479">Metal-binding</keyword>
<dbReference type="SUPFAM" id="SSF57667">
    <property type="entry name" value="beta-beta-alpha zinc fingers"/>
    <property type="match status" value="1"/>
</dbReference>
<protein>
    <recommendedName>
        <fullName evidence="2">C2H2-type domain-containing protein</fullName>
    </recommendedName>
</protein>
<keyword evidence="4" id="KW-1185">Reference proteome</keyword>
<dbReference type="PROSITE" id="PS00028">
    <property type="entry name" value="ZINC_FINGER_C2H2_1"/>
    <property type="match status" value="1"/>
</dbReference>
<keyword evidence="1" id="KW-0863">Zinc-finger</keyword>
<dbReference type="PROSITE" id="PS50157">
    <property type="entry name" value="ZINC_FINGER_C2H2_2"/>
    <property type="match status" value="1"/>
</dbReference>
<evidence type="ECO:0000313" key="4">
    <source>
        <dbReference type="Proteomes" id="UP000053660"/>
    </source>
</evidence>
<feature type="domain" description="C2H2-type" evidence="2">
    <location>
        <begin position="39"/>
        <end position="66"/>
    </location>
</feature>
<organism evidence="3 4">
    <name type="scientific">Oesophagostomum dentatum</name>
    <name type="common">Nodular worm</name>
    <dbReference type="NCBI Taxonomy" id="61180"/>
    <lineage>
        <taxon>Eukaryota</taxon>
        <taxon>Metazoa</taxon>
        <taxon>Ecdysozoa</taxon>
        <taxon>Nematoda</taxon>
        <taxon>Chromadorea</taxon>
        <taxon>Rhabditida</taxon>
        <taxon>Rhabditina</taxon>
        <taxon>Rhabditomorpha</taxon>
        <taxon>Strongyloidea</taxon>
        <taxon>Strongylidae</taxon>
        <taxon>Oesophagostomum</taxon>
    </lineage>
</organism>
<dbReference type="AlphaFoldDB" id="A0A0B1RUW7"/>
<evidence type="ECO:0000256" key="1">
    <source>
        <dbReference type="PROSITE-ProRule" id="PRU00042"/>
    </source>
</evidence>
<sequence length="285" mass="33134">MCPFCTYTVVVPSYQRKRPVIRASEFVYHMISHEAEARLGCDHCALSFSTLSEKQKHRKEHTAVNPKWTLTYRNPETRSRQRSRLVCPEQKPQHQCSKCALSSDSGSNHKKCIACITLAFNESLYGKRRAITDTSLRRGIDSLQCSIRGMRFRCKCGLSTRNGNRMALHYYYCHKEFDVIDTDDELADQDEADEAEDKAEAQLFSVLHKVEPVVKVRENRCLQKVVERKRKFIEPPLMIFEQQMKSMSKPEDMKEAVVFYTMTSANAPRESMENFRELRASYDFC</sequence>
<dbReference type="EMBL" id="KN613329">
    <property type="protein sequence ID" value="KHJ74845.1"/>
    <property type="molecule type" value="Genomic_DNA"/>
</dbReference>
<dbReference type="OrthoDB" id="5776871at2759"/>
<gene>
    <name evidence="3" type="ORF">OESDEN_25540</name>
</gene>
<dbReference type="Proteomes" id="UP000053660">
    <property type="component" value="Unassembled WGS sequence"/>
</dbReference>
<reference evidence="3 4" key="1">
    <citation type="submission" date="2014-03" db="EMBL/GenBank/DDBJ databases">
        <title>Draft genome of the hookworm Oesophagostomum dentatum.</title>
        <authorList>
            <person name="Mitreva M."/>
        </authorList>
    </citation>
    <scope>NUCLEOTIDE SEQUENCE [LARGE SCALE GENOMIC DNA]</scope>
    <source>
        <strain evidence="3 4">OD-Hann</strain>
    </source>
</reference>
<dbReference type="InterPro" id="IPR013087">
    <property type="entry name" value="Znf_C2H2_type"/>
</dbReference>
<keyword evidence="1" id="KW-0862">Zinc</keyword>
<accession>A0A0B1RUW7</accession>
<name>A0A0B1RUW7_OESDE</name>
<evidence type="ECO:0000259" key="2">
    <source>
        <dbReference type="PROSITE" id="PS50157"/>
    </source>
</evidence>
<proteinExistence type="predicted"/>
<evidence type="ECO:0000313" key="3">
    <source>
        <dbReference type="EMBL" id="KHJ74845.1"/>
    </source>
</evidence>
<dbReference type="InterPro" id="IPR036236">
    <property type="entry name" value="Znf_C2H2_sf"/>
</dbReference>